<evidence type="ECO:0000313" key="3">
    <source>
        <dbReference type="Proteomes" id="UP000094652"/>
    </source>
</evidence>
<keyword evidence="1" id="KW-0472">Membrane</keyword>
<dbReference type="KEGG" id="ctae:BGI42_06990"/>
<name>A0A1D7XJH5_9CLOT</name>
<dbReference type="Proteomes" id="UP000094652">
    <property type="component" value="Chromosome"/>
</dbReference>
<dbReference type="AlphaFoldDB" id="A0A1D7XJH5"/>
<evidence type="ECO:0000313" key="2">
    <source>
        <dbReference type="EMBL" id="AOR23498.1"/>
    </source>
</evidence>
<dbReference type="EMBL" id="CP017253">
    <property type="protein sequence ID" value="AOR23498.1"/>
    <property type="molecule type" value="Genomic_DNA"/>
</dbReference>
<dbReference type="STRING" id="394958.BGI42_06990"/>
<protein>
    <submittedName>
        <fullName evidence="2">Uncharacterized protein</fullName>
    </submittedName>
</protein>
<dbReference type="OrthoDB" id="9972919at2"/>
<feature type="transmembrane region" description="Helical" evidence="1">
    <location>
        <begin position="48"/>
        <end position="81"/>
    </location>
</feature>
<organism evidence="2 3">
    <name type="scientific">Clostridium taeniosporum</name>
    <dbReference type="NCBI Taxonomy" id="394958"/>
    <lineage>
        <taxon>Bacteria</taxon>
        <taxon>Bacillati</taxon>
        <taxon>Bacillota</taxon>
        <taxon>Clostridia</taxon>
        <taxon>Eubacteriales</taxon>
        <taxon>Clostridiaceae</taxon>
        <taxon>Clostridium</taxon>
    </lineage>
</organism>
<accession>A0A1D7XJH5</accession>
<gene>
    <name evidence="2" type="ORF">BGI42_06990</name>
</gene>
<keyword evidence="3" id="KW-1185">Reference proteome</keyword>
<sequence length="94" mass="10693">MRNLIKRIVTNKLYIGCLGVVLIQYILRNNYIKQALFNTTSISSISQYGLLVLAIIGATILAGTILFSGLYVFILVFIKFILPGWRNIFHMLKK</sequence>
<proteinExistence type="predicted"/>
<reference evidence="3" key="1">
    <citation type="submission" date="2016-09" db="EMBL/GenBank/DDBJ databases">
        <title>Genomics of Clostridium taeniosporum, an organism which forms endospores with ribbon-like appendages.</title>
        <authorList>
            <person name="Walker J.R."/>
        </authorList>
    </citation>
    <scope>NUCLEOTIDE SEQUENCE [LARGE SCALE GENOMIC DNA]</scope>
    <source>
        <strain evidence="3">1/k</strain>
    </source>
</reference>
<feature type="transmembrane region" description="Helical" evidence="1">
    <location>
        <begin position="12"/>
        <end position="28"/>
    </location>
</feature>
<evidence type="ECO:0000256" key="1">
    <source>
        <dbReference type="SAM" id="Phobius"/>
    </source>
</evidence>
<keyword evidence="1" id="KW-1133">Transmembrane helix</keyword>
<keyword evidence="1" id="KW-0812">Transmembrane</keyword>
<dbReference type="RefSeq" id="WP_069679649.1">
    <property type="nucleotide sequence ID" value="NZ_CP017253.2"/>
</dbReference>